<accession>A0A9X3HQ00</accession>
<dbReference type="EMBL" id="JAKRRX010000013">
    <property type="protein sequence ID" value="MCW8332964.1"/>
    <property type="molecule type" value="Genomic_DNA"/>
</dbReference>
<evidence type="ECO:0000313" key="1">
    <source>
        <dbReference type="EMBL" id="MCW8332964.1"/>
    </source>
</evidence>
<dbReference type="Proteomes" id="UP001155586">
    <property type="component" value="Unassembled WGS sequence"/>
</dbReference>
<dbReference type="RefSeq" id="WP_265686656.1">
    <property type="nucleotide sequence ID" value="NZ_JAKRRX010000013.1"/>
</dbReference>
<dbReference type="AlphaFoldDB" id="A0A9X3HQ00"/>
<proteinExistence type="predicted"/>
<gene>
    <name evidence="1" type="ORF">MD483_03865</name>
</gene>
<comment type="caution">
    <text evidence="1">The sequence shown here is derived from an EMBL/GenBank/DDBJ whole genome shotgun (WGS) entry which is preliminary data.</text>
</comment>
<reference evidence="1" key="1">
    <citation type="submission" date="2022-02" db="EMBL/GenBank/DDBJ databases">
        <title>Vibrio sp. nov., a new bacterium isolated from Bohai sea, China.</title>
        <authorList>
            <person name="Yuan Y."/>
        </authorList>
    </citation>
    <scope>NUCLEOTIDE SEQUENCE</scope>
    <source>
        <strain evidence="1">DBSS07</strain>
    </source>
</reference>
<evidence type="ECO:0000313" key="2">
    <source>
        <dbReference type="Proteomes" id="UP001155586"/>
    </source>
</evidence>
<keyword evidence="2" id="KW-1185">Reference proteome</keyword>
<name>A0A9X3HQ00_9VIBR</name>
<organism evidence="1 2">
    <name type="scientific">Vibrio paucivorans</name>
    <dbReference type="NCBI Taxonomy" id="2829489"/>
    <lineage>
        <taxon>Bacteria</taxon>
        <taxon>Pseudomonadati</taxon>
        <taxon>Pseudomonadota</taxon>
        <taxon>Gammaproteobacteria</taxon>
        <taxon>Vibrionales</taxon>
        <taxon>Vibrionaceae</taxon>
        <taxon>Vibrio</taxon>
    </lineage>
</organism>
<dbReference type="Pfam" id="PF22011">
    <property type="entry name" value="DUF6931"/>
    <property type="match status" value="1"/>
</dbReference>
<evidence type="ECO:0008006" key="3">
    <source>
        <dbReference type="Google" id="ProtNLM"/>
    </source>
</evidence>
<sequence length="190" mass="21048">MTFKKIPYKSSAQILPRFKVSDDAAALIEEEASVEQTIQVLNDNALYSDLVQFLAHALPVREAIWWGALCLQTRQCDWSPVQLQCLNSAKSWVKGPSEELRRKCELYSNRLELNCGPSWLAQAVFWNGSGSIVSPELPAVLPDPFLYSKAVAGAVNHSAALPEWDNYQGYIEYAISTGLDIARGGNGKED</sequence>
<protein>
    <recommendedName>
        <fullName evidence="3">Twin-arginine translocation pathway signal</fullName>
    </recommendedName>
</protein>
<dbReference type="InterPro" id="IPR053855">
    <property type="entry name" value="DUF6931"/>
</dbReference>